<comment type="catalytic activity">
    <reaction evidence="13">
        <text>a 5,6-dihydrouridine in mRNA + NAD(+) = a uridine in mRNA + NADH + H(+)</text>
        <dbReference type="Rhea" id="RHEA:69851"/>
        <dbReference type="Rhea" id="RHEA-COMP:14658"/>
        <dbReference type="Rhea" id="RHEA-COMP:17789"/>
        <dbReference type="ChEBI" id="CHEBI:15378"/>
        <dbReference type="ChEBI" id="CHEBI:57540"/>
        <dbReference type="ChEBI" id="CHEBI:57945"/>
        <dbReference type="ChEBI" id="CHEBI:65315"/>
        <dbReference type="ChEBI" id="CHEBI:74443"/>
    </reaction>
    <physiologicalReaction direction="right-to-left" evidence="13">
        <dbReference type="Rhea" id="RHEA:69853"/>
    </physiologicalReaction>
</comment>
<dbReference type="PANTHER" id="PTHR11082:SF5">
    <property type="entry name" value="TRNA-DIHYDROURIDINE(16_17) SYNTHASE [NAD(P)(+)]-LIKE"/>
    <property type="match status" value="1"/>
</dbReference>
<dbReference type="InterPro" id="IPR035587">
    <property type="entry name" value="DUS-like_FMN-bd"/>
</dbReference>
<evidence type="ECO:0000256" key="17">
    <source>
        <dbReference type="SAM" id="MobiDB-lite"/>
    </source>
</evidence>
<feature type="region of interest" description="Disordered" evidence="17">
    <location>
        <begin position="454"/>
        <end position="515"/>
    </location>
</feature>
<evidence type="ECO:0000256" key="3">
    <source>
        <dbReference type="ARBA" id="ARBA00022643"/>
    </source>
</evidence>
<dbReference type="CDD" id="cd02801">
    <property type="entry name" value="DUS_like_FMN"/>
    <property type="match status" value="1"/>
</dbReference>
<dbReference type="SUPFAM" id="SSF51395">
    <property type="entry name" value="FMN-linked oxidoreductases"/>
    <property type="match status" value="1"/>
</dbReference>
<evidence type="ECO:0000256" key="12">
    <source>
        <dbReference type="ARBA" id="ARBA00047652"/>
    </source>
</evidence>
<keyword evidence="7" id="KW-0560">Oxidoreductase</keyword>
<evidence type="ECO:0000256" key="8">
    <source>
        <dbReference type="ARBA" id="ARBA00023027"/>
    </source>
</evidence>
<evidence type="ECO:0000256" key="15">
    <source>
        <dbReference type="ARBA" id="ARBA00049447"/>
    </source>
</evidence>
<dbReference type="OrthoDB" id="272303at2759"/>
<comment type="catalytic activity">
    <reaction evidence="12">
        <text>5,6-dihydrouridine(16) in tRNA + NADP(+) = uridine(16) in tRNA + NADPH + H(+)</text>
        <dbReference type="Rhea" id="RHEA:53376"/>
        <dbReference type="Rhea" id="RHEA-COMP:13543"/>
        <dbReference type="Rhea" id="RHEA-COMP:13544"/>
        <dbReference type="ChEBI" id="CHEBI:15378"/>
        <dbReference type="ChEBI" id="CHEBI:57783"/>
        <dbReference type="ChEBI" id="CHEBI:58349"/>
        <dbReference type="ChEBI" id="CHEBI:65315"/>
        <dbReference type="ChEBI" id="CHEBI:74443"/>
        <dbReference type="EC" id="1.3.1.88"/>
    </reaction>
    <physiologicalReaction direction="right-to-left" evidence="12">
        <dbReference type="Rhea" id="RHEA:53378"/>
    </physiologicalReaction>
</comment>
<feature type="compositionally biased region" description="Basic and acidic residues" evidence="17">
    <location>
        <begin position="456"/>
        <end position="471"/>
    </location>
</feature>
<evidence type="ECO:0000256" key="9">
    <source>
        <dbReference type="ARBA" id="ARBA00038313"/>
    </source>
</evidence>
<comment type="cofactor">
    <cofactor evidence="1">
        <name>FMN</name>
        <dbReference type="ChEBI" id="CHEBI:58210"/>
    </cofactor>
</comment>
<evidence type="ECO:0000313" key="19">
    <source>
        <dbReference type="EMBL" id="CEQ41397.1"/>
    </source>
</evidence>
<feature type="region of interest" description="Disordered" evidence="17">
    <location>
        <begin position="1"/>
        <end position="24"/>
    </location>
</feature>
<proteinExistence type="inferred from homology"/>
<dbReference type="GO" id="GO:0006397">
    <property type="term" value="P:mRNA processing"/>
    <property type="evidence" value="ECO:0007669"/>
    <property type="project" value="UniProtKB-KW"/>
</dbReference>
<dbReference type="Proteomes" id="UP000243876">
    <property type="component" value="Unassembled WGS sequence"/>
</dbReference>
<dbReference type="EC" id="1.3.1.88" evidence="10"/>
<evidence type="ECO:0000313" key="20">
    <source>
        <dbReference type="Proteomes" id="UP000243876"/>
    </source>
</evidence>
<evidence type="ECO:0000256" key="6">
    <source>
        <dbReference type="ARBA" id="ARBA00022857"/>
    </source>
</evidence>
<dbReference type="AlphaFoldDB" id="A0A0D6EMZ5"/>
<evidence type="ECO:0000256" key="4">
    <source>
        <dbReference type="ARBA" id="ARBA00022664"/>
    </source>
</evidence>
<evidence type="ECO:0000256" key="1">
    <source>
        <dbReference type="ARBA" id="ARBA00001917"/>
    </source>
</evidence>
<reference evidence="20" key="1">
    <citation type="submission" date="2015-02" db="EMBL/GenBank/DDBJ databases">
        <authorList>
            <person name="Gon?alves P."/>
        </authorList>
    </citation>
    <scope>NUCLEOTIDE SEQUENCE [LARGE SCALE GENOMIC DNA]</scope>
</reference>
<feature type="compositionally biased region" description="Low complexity" evidence="17">
    <location>
        <begin position="500"/>
        <end position="515"/>
    </location>
</feature>
<dbReference type="PANTHER" id="PTHR11082">
    <property type="entry name" value="TRNA-DIHYDROURIDINE SYNTHASE"/>
    <property type="match status" value="1"/>
</dbReference>
<dbReference type="GO" id="GO:0050660">
    <property type="term" value="F:flavin adenine dinucleotide binding"/>
    <property type="evidence" value="ECO:0007669"/>
    <property type="project" value="InterPro"/>
</dbReference>
<accession>A0A0D6EMZ5</accession>
<keyword evidence="20" id="KW-1185">Reference proteome</keyword>
<keyword evidence="8" id="KW-0520">NAD</keyword>
<keyword evidence="2" id="KW-0285">Flavoprotein</keyword>
<evidence type="ECO:0000256" key="11">
    <source>
        <dbReference type="ARBA" id="ARBA00047287"/>
    </source>
</evidence>
<comment type="catalytic activity">
    <reaction evidence="16">
        <text>5,6-dihydrouridine(17) in tRNA + NADP(+) = uridine(17) in tRNA + NADPH + H(+)</text>
        <dbReference type="Rhea" id="RHEA:53368"/>
        <dbReference type="Rhea" id="RHEA-COMP:13541"/>
        <dbReference type="Rhea" id="RHEA-COMP:13542"/>
        <dbReference type="ChEBI" id="CHEBI:15378"/>
        <dbReference type="ChEBI" id="CHEBI:57783"/>
        <dbReference type="ChEBI" id="CHEBI:58349"/>
        <dbReference type="ChEBI" id="CHEBI:65315"/>
        <dbReference type="ChEBI" id="CHEBI:74443"/>
        <dbReference type="EC" id="1.3.1.88"/>
    </reaction>
    <physiologicalReaction direction="right-to-left" evidence="16">
        <dbReference type="Rhea" id="RHEA:53370"/>
    </physiologicalReaction>
</comment>
<comment type="catalytic activity">
    <reaction evidence="15">
        <text>a 5,6-dihydrouridine in mRNA + NADP(+) = a uridine in mRNA + NADPH + H(+)</text>
        <dbReference type="Rhea" id="RHEA:69855"/>
        <dbReference type="Rhea" id="RHEA-COMP:14658"/>
        <dbReference type="Rhea" id="RHEA-COMP:17789"/>
        <dbReference type="ChEBI" id="CHEBI:15378"/>
        <dbReference type="ChEBI" id="CHEBI:57783"/>
        <dbReference type="ChEBI" id="CHEBI:58349"/>
        <dbReference type="ChEBI" id="CHEBI:65315"/>
        <dbReference type="ChEBI" id="CHEBI:74443"/>
    </reaction>
    <physiologicalReaction direction="right-to-left" evidence="15">
        <dbReference type="Rhea" id="RHEA:69857"/>
    </physiologicalReaction>
</comment>
<dbReference type="EMBL" id="CENE01000014">
    <property type="protein sequence ID" value="CEQ41397.1"/>
    <property type="molecule type" value="Genomic_DNA"/>
</dbReference>
<keyword evidence="3" id="KW-0288">FMN</keyword>
<keyword evidence="6" id="KW-0521">NADP</keyword>
<evidence type="ECO:0000256" key="10">
    <source>
        <dbReference type="ARBA" id="ARBA00038890"/>
    </source>
</evidence>
<evidence type="ECO:0000256" key="16">
    <source>
        <dbReference type="ARBA" id="ARBA00049467"/>
    </source>
</evidence>
<comment type="similarity">
    <text evidence="9">Belongs to the Dus family. Dus1 subfamily.</text>
</comment>
<keyword evidence="4" id="KW-0507">mRNA processing</keyword>
<dbReference type="InterPro" id="IPR018517">
    <property type="entry name" value="tRNA_hU_synthase_CS"/>
</dbReference>
<feature type="region of interest" description="Disordered" evidence="17">
    <location>
        <begin position="579"/>
        <end position="634"/>
    </location>
</feature>
<gene>
    <name evidence="19" type="primary">SPOSA6832_03126</name>
</gene>
<organism evidence="19 20">
    <name type="scientific">Sporidiobolus salmonicolor</name>
    <name type="common">Yeast-like fungus</name>
    <name type="synonym">Sporobolomyces salmonicolor</name>
    <dbReference type="NCBI Taxonomy" id="5005"/>
    <lineage>
        <taxon>Eukaryota</taxon>
        <taxon>Fungi</taxon>
        <taxon>Dikarya</taxon>
        <taxon>Basidiomycota</taxon>
        <taxon>Pucciniomycotina</taxon>
        <taxon>Microbotryomycetes</taxon>
        <taxon>Sporidiobolales</taxon>
        <taxon>Sporidiobolaceae</taxon>
        <taxon>Sporobolomyces</taxon>
    </lineage>
</organism>
<dbReference type="Pfam" id="PF01207">
    <property type="entry name" value="Dus"/>
    <property type="match status" value="1"/>
</dbReference>
<comment type="catalytic activity">
    <reaction evidence="14">
        <text>5,6-dihydrouridine(16) in tRNA + NAD(+) = uridine(16) in tRNA + NADH + H(+)</text>
        <dbReference type="Rhea" id="RHEA:53380"/>
        <dbReference type="Rhea" id="RHEA-COMP:13543"/>
        <dbReference type="Rhea" id="RHEA-COMP:13544"/>
        <dbReference type="ChEBI" id="CHEBI:15378"/>
        <dbReference type="ChEBI" id="CHEBI:57540"/>
        <dbReference type="ChEBI" id="CHEBI:57945"/>
        <dbReference type="ChEBI" id="CHEBI:65315"/>
        <dbReference type="ChEBI" id="CHEBI:74443"/>
        <dbReference type="EC" id="1.3.1.88"/>
    </reaction>
    <physiologicalReaction direction="right-to-left" evidence="14">
        <dbReference type="Rhea" id="RHEA:53382"/>
    </physiologicalReaction>
</comment>
<evidence type="ECO:0000256" key="7">
    <source>
        <dbReference type="ARBA" id="ARBA00023002"/>
    </source>
</evidence>
<feature type="domain" description="DUS-like FMN-binding" evidence="18">
    <location>
        <begin position="53"/>
        <end position="289"/>
    </location>
</feature>
<dbReference type="Gene3D" id="3.20.20.70">
    <property type="entry name" value="Aldolase class I"/>
    <property type="match status" value="1"/>
</dbReference>
<keyword evidence="5" id="KW-0819">tRNA processing</keyword>
<evidence type="ECO:0000256" key="5">
    <source>
        <dbReference type="ARBA" id="ARBA00022694"/>
    </source>
</evidence>
<evidence type="ECO:0000259" key="18">
    <source>
        <dbReference type="Pfam" id="PF01207"/>
    </source>
</evidence>
<evidence type="ECO:0000256" key="14">
    <source>
        <dbReference type="ARBA" id="ARBA00048934"/>
    </source>
</evidence>
<name>A0A0D6EMZ5_SPOSA</name>
<dbReference type="InterPro" id="IPR013785">
    <property type="entry name" value="Aldolase_TIM"/>
</dbReference>
<evidence type="ECO:0000256" key="13">
    <source>
        <dbReference type="ARBA" id="ARBA00048342"/>
    </source>
</evidence>
<evidence type="ECO:0000256" key="2">
    <source>
        <dbReference type="ARBA" id="ARBA00022630"/>
    </source>
</evidence>
<dbReference type="PROSITE" id="PS01136">
    <property type="entry name" value="UPF0034"/>
    <property type="match status" value="1"/>
</dbReference>
<sequence>MTAASLPPAPAHRNSEEKMPTTAELEAQPVAENQAKLAGHELWESMGSPKYVVAPMVDQSELAWRILSRVHGANLCYTPMFHAAHFASQPKYQHEMFDLSPGSIEGVAPYDRPLVVQFCANDKDQWLASAKKVEGRCDAVDLNLGCPQGIARKGHYGAFLMEEWDLIRSLISHLHTQLATPVIAKLRVFPSLAKTLSYASHVYSSGAQLLTIHGRTREAKGQRAGFASWSKIKAVVDLISPKVPVLANGGVPSAEEVEPCLKETGAYAVMSAEGNLYNPMIFSPANAAQGRAYVASLPDDMREAIFACETELDPSAPWDRDAAAYAPCTYIAAQYLAIVRTLPGTRTSTSAIKAHLYKLFRPVWAAGRHPEMREKLGKAGARGILEYREKVQEYQGWVDEFRELIKADLAEGLLPADSNRPLTHAEVETLYGGDIPYSHCQPYLRVTKPENAQEEELLKQVDNDAKRKREEDEGLVIGTADDLDSKKRTKPSPPSPAPLPAAAAAADSTAPPAASVPSLVACTNHATDSPSGTFPSSLEIPSCTNSAASKCANSACKACCAALRGGTSAPCEFHEGKEAKAREANQARAELKRARKAKGVERARENEKRVKEERERERKEREAQRPAAKNEGEE</sequence>
<comment type="catalytic activity">
    <reaction evidence="11">
        <text>5,6-dihydrouridine(17) in tRNA + NAD(+) = uridine(17) in tRNA + NADH + H(+)</text>
        <dbReference type="Rhea" id="RHEA:53372"/>
        <dbReference type="Rhea" id="RHEA-COMP:13541"/>
        <dbReference type="Rhea" id="RHEA-COMP:13542"/>
        <dbReference type="ChEBI" id="CHEBI:15378"/>
        <dbReference type="ChEBI" id="CHEBI:57540"/>
        <dbReference type="ChEBI" id="CHEBI:57945"/>
        <dbReference type="ChEBI" id="CHEBI:65315"/>
        <dbReference type="ChEBI" id="CHEBI:74443"/>
        <dbReference type="EC" id="1.3.1.88"/>
    </reaction>
    <physiologicalReaction direction="right-to-left" evidence="11">
        <dbReference type="Rhea" id="RHEA:53374"/>
    </physiologicalReaction>
</comment>
<protein>
    <recommendedName>
        <fullName evidence="10">tRNA-dihydrouridine(16/17) synthase [NAD(P)(+)]</fullName>
        <ecNumber evidence="10">1.3.1.88</ecNumber>
    </recommendedName>
</protein>
<dbReference type="GO" id="GO:0017150">
    <property type="term" value="F:tRNA dihydrouridine synthase activity"/>
    <property type="evidence" value="ECO:0007669"/>
    <property type="project" value="InterPro"/>
</dbReference>